<feature type="region of interest" description="Disordered" evidence="1">
    <location>
        <begin position="58"/>
        <end position="105"/>
    </location>
</feature>
<accession>A0AAW0IU93</accession>
<evidence type="ECO:0000256" key="1">
    <source>
        <dbReference type="SAM" id="MobiDB-lite"/>
    </source>
</evidence>
<sequence>MAKRKKEEVVSRGISLVEKLAFHSVLNLPSSPQRAFACLVHALEVQYITECVEKLDDGVRGKSSSSEGTHRRRLHTGHPGQQLEQLPAPPESKEQRQGKCRCAGSPRGRSQGLASSLAHLCLDPFFACPSAKLPLSLDLEESEFDEAAHDVHLRSSSSLRDIDTIAGIRLDSQRFVGMREDKAQLEEDDKATLLTVVCAAQVKSPGGGELEQCIGMSAHHPVRGDVLTGHTVRSFRYASYKTSLLGYGAVPRPSCLRVWTQSRFREWTYFIFYPDEGYYLSSSAAESALALWYLGIRNQEYAGCHFSHSGLEKHKYQEASETVKVITNCETCLPEDLGKVTEGKREGNGECFSVFIKLFRAQEPEVTMGTSTDTMHSPVDRARSSWSQSVLDRKEQQLQLFIKGHVYKYHMEMDNIKSGNSAMTGLSAARDGYVKDGIASRVVGILCESESGKHAEEAHATAECQLVRIQLCICSQETDFEPSNCGCDSSNRDCYDASRPLLTGESLVTIASSVSSFFVRAEKEERGLLNHSLPQQIRRHFDIVLVASGIIMKKTSNTMTSVPLKPLKSIPTHEHPLCTLDTIAGILAVTEEDGTGRETFSLLKADAALYQGQLIDVSMDRHRRGADMGNETQPTNGHATAALVSNDPQMEHDSVRIIAFIVKIPLASLHYSYLKEMYKPDCQINVPSGHIELKLLITYSPASHRAVAIITIVFQAACRDTGVTAWIMAHHLHCFASLITITKGFTEELNSESEDYNFSLNITM</sequence>
<proteinExistence type="predicted"/>
<evidence type="ECO:0000313" key="3">
    <source>
        <dbReference type="Proteomes" id="UP001488838"/>
    </source>
</evidence>
<dbReference type="EMBL" id="JBBHLL010000089">
    <property type="protein sequence ID" value="KAK7818194.1"/>
    <property type="molecule type" value="Genomic_DNA"/>
</dbReference>
<protein>
    <submittedName>
        <fullName evidence="2">Uncharacterized protein</fullName>
    </submittedName>
</protein>
<comment type="caution">
    <text evidence="2">The sequence shown here is derived from an EMBL/GenBank/DDBJ whole genome shotgun (WGS) entry which is preliminary data.</text>
</comment>
<reference evidence="2 3" key="1">
    <citation type="journal article" date="2023" name="bioRxiv">
        <title>Conserved and derived expression patterns and positive selection on dental genes reveal complex evolutionary context of ever-growing rodent molars.</title>
        <authorList>
            <person name="Calamari Z.T."/>
            <person name="Song A."/>
            <person name="Cohen E."/>
            <person name="Akter M."/>
            <person name="Roy R.D."/>
            <person name="Hallikas O."/>
            <person name="Christensen M.M."/>
            <person name="Li P."/>
            <person name="Marangoni P."/>
            <person name="Jernvall J."/>
            <person name="Klein O.D."/>
        </authorList>
    </citation>
    <scope>NUCLEOTIDE SEQUENCE [LARGE SCALE GENOMIC DNA]</scope>
    <source>
        <strain evidence="2">V071</strain>
    </source>
</reference>
<dbReference type="Proteomes" id="UP001488838">
    <property type="component" value="Unassembled WGS sequence"/>
</dbReference>
<feature type="non-terminal residue" evidence="2">
    <location>
        <position position="764"/>
    </location>
</feature>
<keyword evidence="3" id="KW-1185">Reference proteome</keyword>
<gene>
    <name evidence="2" type="ORF">U0070_009582</name>
</gene>
<name>A0AAW0IU93_MYOGA</name>
<evidence type="ECO:0000313" key="2">
    <source>
        <dbReference type="EMBL" id="KAK7818194.1"/>
    </source>
</evidence>
<dbReference type="AlphaFoldDB" id="A0AAW0IU93"/>
<organism evidence="2 3">
    <name type="scientific">Myodes glareolus</name>
    <name type="common">Bank vole</name>
    <name type="synonym">Clethrionomys glareolus</name>
    <dbReference type="NCBI Taxonomy" id="447135"/>
    <lineage>
        <taxon>Eukaryota</taxon>
        <taxon>Metazoa</taxon>
        <taxon>Chordata</taxon>
        <taxon>Craniata</taxon>
        <taxon>Vertebrata</taxon>
        <taxon>Euteleostomi</taxon>
        <taxon>Mammalia</taxon>
        <taxon>Eutheria</taxon>
        <taxon>Euarchontoglires</taxon>
        <taxon>Glires</taxon>
        <taxon>Rodentia</taxon>
        <taxon>Myomorpha</taxon>
        <taxon>Muroidea</taxon>
        <taxon>Cricetidae</taxon>
        <taxon>Arvicolinae</taxon>
        <taxon>Myodes</taxon>
    </lineage>
</organism>